<sequence length="104" mass="12035">MELIKKLDSIADKISILEIECYLKIDSLADDCLKTENFNSKSLSNSLDNICSYFNNSLFSLILEYIQIGKNQENALNFYLEKMQTFKKYSHKIFDAVCERKSAS</sequence>
<proteinExistence type="predicted"/>
<organism evidence="1 2">
    <name type="scientific">Flavobacterium cupreum</name>
    <dbReference type="NCBI Taxonomy" id="2133766"/>
    <lineage>
        <taxon>Bacteria</taxon>
        <taxon>Pseudomonadati</taxon>
        <taxon>Bacteroidota</taxon>
        <taxon>Flavobacteriia</taxon>
        <taxon>Flavobacteriales</taxon>
        <taxon>Flavobacteriaceae</taxon>
        <taxon>Flavobacterium</taxon>
    </lineage>
</organism>
<keyword evidence="2" id="KW-1185">Reference proteome</keyword>
<dbReference type="AlphaFoldDB" id="A0A434A061"/>
<dbReference type="Proteomes" id="UP000288102">
    <property type="component" value="Unassembled WGS sequence"/>
</dbReference>
<evidence type="ECO:0000313" key="1">
    <source>
        <dbReference type="EMBL" id="RUT67769.1"/>
    </source>
</evidence>
<dbReference type="EMBL" id="QWDM01000031">
    <property type="protein sequence ID" value="RUT67769.1"/>
    <property type="molecule type" value="Genomic_DNA"/>
</dbReference>
<name>A0A434A061_9FLAO</name>
<comment type="caution">
    <text evidence="1">The sequence shown here is derived from an EMBL/GenBank/DDBJ whole genome shotgun (WGS) entry which is preliminary data.</text>
</comment>
<dbReference type="RefSeq" id="WP_127340943.1">
    <property type="nucleotide sequence ID" value="NZ_QWDM01000031.1"/>
</dbReference>
<reference evidence="2" key="1">
    <citation type="journal article" date="2019" name="Syst. Appl. Microbiol.">
        <title>Flavobacterium circumlabens sp. nov. and Flavobacterium cupreum sp. nov., two psychrotrophic species isolated from Antarctic environmental samples.</title>
        <authorList>
            <person name="Kralova S."/>
            <person name="Busse H.-J."/>
            <person name="Svec P."/>
            <person name="Maslanova I."/>
            <person name="Stankova E."/>
            <person name="Bartak M."/>
            <person name="Sedlacek I."/>
        </authorList>
    </citation>
    <scope>NUCLEOTIDE SEQUENCE [LARGE SCALE GENOMIC DNA]</scope>
    <source>
        <strain evidence="2">CCM 8825</strain>
    </source>
</reference>
<accession>A0A434A061</accession>
<protein>
    <submittedName>
        <fullName evidence="1">Uncharacterized protein</fullName>
    </submittedName>
</protein>
<gene>
    <name evidence="1" type="ORF">D0817_24715</name>
</gene>
<evidence type="ECO:0000313" key="2">
    <source>
        <dbReference type="Proteomes" id="UP000288102"/>
    </source>
</evidence>